<evidence type="ECO:0000256" key="2">
    <source>
        <dbReference type="SAM" id="SignalP"/>
    </source>
</evidence>
<reference evidence="3" key="1">
    <citation type="submission" date="2022-01" db="EMBL/GenBank/DDBJ databases">
        <authorList>
            <person name="King R."/>
        </authorList>
    </citation>
    <scope>NUCLEOTIDE SEQUENCE</scope>
</reference>
<keyword evidence="1" id="KW-0175">Coiled coil</keyword>
<feature type="signal peptide" evidence="2">
    <location>
        <begin position="1"/>
        <end position="20"/>
    </location>
</feature>
<dbReference type="Proteomes" id="UP001153709">
    <property type="component" value="Chromosome 5"/>
</dbReference>
<feature type="coiled-coil region" evidence="1">
    <location>
        <begin position="71"/>
        <end position="98"/>
    </location>
</feature>
<dbReference type="OrthoDB" id="6713829at2759"/>
<organism evidence="3 4">
    <name type="scientific">Diabrotica balteata</name>
    <name type="common">Banded cucumber beetle</name>
    <dbReference type="NCBI Taxonomy" id="107213"/>
    <lineage>
        <taxon>Eukaryota</taxon>
        <taxon>Metazoa</taxon>
        <taxon>Ecdysozoa</taxon>
        <taxon>Arthropoda</taxon>
        <taxon>Hexapoda</taxon>
        <taxon>Insecta</taxon>
        <taxon>Pterygota</taxon>
        <taxon>Neoptera</taxon>
        <taxon>Endopterygota</taxon>
        <taxon>Coleoptera</taxon>
        <taxon>Polyphaga</taxon>
        <taxon>Cucujiformia</taxon>
        <taxon>Chrysomeloidea</taxon>
        <taxon>Chrysomelidae</taxon>
        <taxon>Galerucinae</taxon>
        <taxon>Diabroticina</taxon>
        <taxon>Diabroticites</taxon>
        <taxon>Diabrotica</taxon>
    </lineage>
</organism>
<dbReference type="AlphaFoldDB" id="A0A9N9XBF4"/>
<sequence>MNKFLVSLGLVVLAASCVVCAPKSSDGGRHRGVIEEADVQIGEIVKPYIGERRLVSKALQKFLKESDYQVIKDLSRDFNRHKAKCEDIEKKMNDTIEDLSNCLEGISIGSNTVCSTVQHAVEKCAKPVIELVSGCLPEESRELPALAEGISLGLLKQACSSTVEEMLELFNPCQWKSFGRIEKTDSCKAVATEVESWDQKKPLPTTENICTVLPKIKKCSSDFHGQYCKNPVTLSSFAKFHKAVEDRTEKICHNPVKNEVA</sequence>
<accession>A0A9N9XBF4</accession>
<evidence type="ECO:0000313" key="4">
    <source>
        <dbReference type="Proteomes" id="UP001153709"/>
    </source>
</evidence>
<keyword evidence="2" id="KW-0732">Signal</keyword>
<feature type="chain" id="PRO_5040214509" evidence="2">
    <location>
        <begin position="21"/>
        <end position="261"/>
    </location>
</feature>
<dbReference type="PROSITE" id="PS51257">
    <property type="entry name" value="PROKAR_LIPOPROTEIN"/>
    <property type="match status" value="1"/>
</dbReference>
<keyword evidence="4" id="KW-1185">Reference proteome</keyword>
<evidence type="ECO:0000313" key="3">
    <source>
        <dbReference type="EMBL" id="CAG9834923.1"/>
    </source>
</evidence>
<protein>
    <submittedName>
        <fullName evidence="3">Uncharacterized protein</fullName>
    </submittedName>
</protein>
<proteinExistence type="predicted"/>
<dbReference type="EMBL" id="OU898280">
    <property type="protein sequence ID" value="CAG9834923.1"/>
    <property type="molecule type" value="Genomic_DNA"/>
</dbReference>
<gene>
    <name evidence="3" type="ORF">DIABBA_LOCUS8177</name>
</gene>
<name>A0A9N9XBF4_DIABA</name>
<evidence type="ECO:0000256" key="1">
    <source>
        <dbReference type="SAM" id="Coils"/>
    </source>
</evidence>